<keyword evidence="3" id="KW-1003">Cell membrane</keyword>
<dbReference type="PANTHER" id="PTHR30558">
    <property type="entry name" value="EXBD MEMBRANE COMPONENT OF PMF-DRIVEN MACROMOLECULE IMPORT SYSTEM"/>
    <property type="match status" value="1"/>
</dbReference>
<evidence type="ECO:0000256" key="8">
    <source>
        <dbReference type="SAM" id="Phobius"/>
    </source>
</evidence>
<dbReference type="Gene3D" id="3.30.420.270">
    <property type="match status" value="1"/>
</dbReference>
<reference evidence="10" key="1">
    <citation type="submission" date="2016-10" db="EMBL/GenBank/DDBJ databases">
        <authorList>
            <person name="Varghese N."/>
            <person name="Submissions S."/>
        </authorList>
    </citation>
    <scope>NUCLEOTIDE SEQUENCE [LARGE SCALE GENOMIC DNA]</scope>
    <source>
        <strain evidence="10">DSM 26348</strain>
    </source>
</reference>
<dbReference type="Proteomes" id="UP000199518">
    <property type="component" value="Unassembled WGS sequence"/>
</dbReference>
<dbReference type="PANTHER" id="PTHR30558:SF3">
    <property type="entry name" value="BIOPOLYMER TRANSPORT PROTEIN EXBD-RELATED"/>
    <property type="match status" value="1"/>
</dbReference>
<dbReference type="EMBL" id="FOQD01000001">
    <property type="protein sequence ID" value="SFH56478.1"/>
    <property type="molecule type" value="Genomic_DNA"/>
</dbReference>
<name>A0A1I3B2B2_9PLAN</name>
<organism evidence="9 10">
    <name type="scientific">Planctomicrobium piriforme</name>
    <dbReference type="NCBI Taxonomy" id="1576369"/>
    <lineage>
        <taxon>Bacteria</taxon>
        <taxon>Pseudomonadati</taxon>
        <taxon>Planctomycetota</taxon>
        <taxon>Planctomycetia</taxon>
        <taxon>Planctomycetales</taxon>
        <taxon>Planctomycetaceae</taxon>
        <taxon>Planctomicrobium</taxon>
    </lineage>
</organism>
<dbReference type="Pfam" id="PF02472">
    <property type="entry name" value="ExbD"/>
    <property type="match status" value="1"/>
</dbReference>
<accession>A0A1I3B2B2</accession>
<evidence type="ECO:0000313" key="9">
    <source>
        <dbReference type="EMBL" id="SFH56478.1"/>
    </source>
</evidence>
<comment type="similarity">
    <text evidence="2 7">Belongs to the ExbD/TolR family.</text>
</comment>
<keyword evidence="5 8" id="KW-1133">Transmembrane helix</keyword>
<keyword evidence="7" id="KW-0813">Transport</keyword>
<dbReference type="GO" id="GO:0015031">
    <property type="term" value="P:protein transport"/>
    <property type="evidence" value="ECO:0007669"/>
    <property type="project" value="UniProtKB-KW"/>
</dbReference>
<dbReference type="STRING" id="1576369.SAMN05421753_101192"/>
<gene>
    <name evidence="9" type="ORF">SAMN05421753_101192</name>
</gene>
<keyword evidence="7" id="KW-0653">Protein transport</keyword>
<keyword evidence="4 7" id="KW-0812">Transmembrane</keyword>
<dbReference type="RefSeq" id="WP_092047080.1">
    <property type="nucleotide sequence ID" value="NZ_FOQD01000001.1"/>
</dbReference>
<dbReference type="InterPro" id="IPR003400">
    <property type="entry name" value="ExbD"/>
</dbReference>
<dbReference type="GO" id="GO:0005886">
    <property type="term" value="C:plasma membrane"/>
    <property type="evidence" value="ECO:0007669"/>
    <property type="project" value="UniProtKB-SubCell"/>
</dbReference>
<evidence type="ECO:0000256" key="5">
    <source>
        <dbReference type="ARBA" id="ARBA00022989"/>
    </source>
</evidence>
<evidence type="ECO:0000256" key="2">
    <source>
        <dbReference type="ARBA" id="ARBA00005811"/>
    </source>
</evidence>
<dbReference type="AlphaFoldDB" id="A0A1I3B2B2"/>
<comment type="subcellular location">
    <subcellularLocation>
        <location evidence="1">Cell membrane</location>
        <topology evidence="1">Single-pass membrane protein</topology>
    </subcellularLocation>
    <subcellularLocation>
        <location evidence="7">Cell membrane</location>
        <topology evidence="7">Single-pass type II membrane protein</topology>
    </subcellularLocation>
</comment>
<evidence type="ECO:0000256" key="6">
    <source>
        <dbReference type="ARBA" id="ARBA00023136"/>
    </source>
</evidence>
<feature type="transmembrane region" description="Helical" evidence="8">
    <location>
        <begin position="12"/>
        <end position="33"/>
    </location>
</feature>
<evidence type="ECO:0000256" key="1">
    <source>
        <dbReference type="ARBA" id="ARBA00004162"/>
    </source>
</evidence>
<evidence type="ECO:0000313" key="10">
    <source>
        <dbReference type="Proteomes" id="UP000199518"/>
    </source>
</evidence>
<keyword evidence="6 8" id="KW-0472">Membrane</keyword>
<proteinExistence type="inferred from homology"/>
<evidence type="ECO:0000256" key="3">
    <source>
        <dbReference type="ARBA" id="ARBA00022475"/>
    </source>
</evidence>
<keyword evidence="10" id="KW-1185">Reference proteome</keyword>
<evidence type="ECO:0000256" key="4">
    <source>
        <dbReference type="ARBA" id="ARBA00022692"/>
    </source>
</evidence>
<protein>
    <submittedName>
        <fullName evidence="9">Biopolymer transport protein ExbD</fullName>
    </submittedName>
</protein>
<sequence length="145" mass="15913">MRVPRTSRAVSTKLNLTPLIDVVFNLVIFFLVISHFSRGEAVNGVELPTATRGQQDESPHRLTITVQTDGVYLVAGKAVTTTEIEEMIAQANVVGADNFWVRIQGDRSAQYQLIEPIMLACARQAITNFGFDVLPETNKRGGGQP</sequence>
<dbReference type="OrthoDB" id="287326at2"/>
<dbReference type="GO" id="GO:0022857">
    <property type="term" value="F:transmembrane transporter activity"/>
    <property type="evidence" value="ECO:0007669"/>
    <property type="project" value="InterPro"/>
</dbReference>
<evidence type="ECO:0000256" key="7">
    <source>
        <dbReference type="RuleBase" id="RU003879"/>
    </source>
</evidence>